<name>A0A073JXI0_9BACI</name>
<evidence type="ECO:0000313" key="2">
    <source>
        <dbReference type="Proteomes" id="UP000027822"/>
    </source>
</evidence>
<gene>
    <name evidence="1" type="ORF">BAMA_02225</name>
</gene>
<accession>A0A073JXI0</accession>
<dbReference type="EMBL" id="JOTN01000010">
    <property type="protein sequence ID" value="KEK18912.1"/>
    <property type="molecule type" value="Genomic_DNA"/>
</dbReference>
<evidence type="ECO:0000313" key="1">
    <source>
        <dbReference type="EMBL" id="KEK18912.1"/>
    </source>
</evidence>
<dbReference type="STRING" id="574376.BAMA_02225"/>
<dbReference type="OrthoDB" id="2989999at2"/>
<dbReference type="RefSeq" id="WP_034639655.1">
    <property type="nucleotide sequence ID" value="NZ_CBCSJC010000009.1"/>
</dbReference>
<proteinExistence type="predicted"/>
<dbReference type="Proteomes" id="UP000027822">
    <property type="component" value="Unassembled WGS sequence"/>
</dbReference>
<sequence length="105" mass="12634">MRQYFIYNERLGIELPHLQDEWETIPPEMQQAILLKWESIRGHIPDRIKELEHTINSKQHKLNHEENFETSCRLNTEIADLASIINDLWLWYRLTQNVSEGKAHQ</sequence>
<comment type="caution">
    <text evidence="1">The sequence shown here is derived from an EMBL/GenBank/DDBJ whole genome shotgun (WGS) entry which is preliminary data.</text>
</comment>
<dbReference type="eggNOG" id="ENOG5032U1X">
    <property type="taxonomic scope" value="Bacteria"/>
</dbReference>
<dbReference type="AlphaFoldDB" id="A0A073JXI0"/>
<reference evidence="1 2" key="1">
    <citation type="submission" date="2014-06" db="EMBL/GenBank/DDBJ databases">
        <title>Draft genome sequence of Bacillus manliponensis JCM 15802 (MCCC 1A00708).</title>
        <authorList>
            <person name="Lai Q."/>
            <person name="Liu Y."/>
            <person name="Shao Z."/>
        </authorList>
    </citation>
    <scope>NUCLEOTIDE SEQUENCE [LARGE SCALE GENOMIC DNA]</scope>
    <source>
        <strain evidence="1 2">JCM 15802</strain>
    </source>
</reference>
<keyword evidence="2" id="KW-1185">Reference proteome</keyword>
<protein>
    <submittedName>
        <fullName evidence="1">Radical SAM protein</fullName>
    </submittedName>
</protein>
<organism evidence="1 2">
    <name type="scientific">Bacillus manliponensis</name>
    <dbReference type="NCBI Taxonomy" id="574376"/>
    <lineage>
        <taxon>Bacteria</taxon>
        <taxon>Bacillati</taxon>
        <taxon>Bacillota</taxon>
        <taxon>Bacilli</taxon>
        <taxon>Bacillales</taxon>
        <taxon>Bacillaceae</taxon>
        <taxon>Bacillus</taxon>
        <taxon>Bacillus cereus group</taxon>
    </lineage>
</organism>